<organism evidence="1 2">
    <name type="scientific">Paraphoma chrysanthemicola</name>
    <dbReference type="NCBI Taxonomy" id="798071"/>
    <lineage>
        <taxon>Eukaryota</taxon>
        <taxon>Fungi</taxon>
        <taxon>Dikarya</taxon>
        <taxon>Ascomycota</taxon>
        <taxon>Pezizomycotina</taxon>
        <taxon>Dothideomycetes</taxon>
        <taxon>Pleosporomycetidae</taxon>
        <taxon>Pleosporales</taxon>
        <taxon>Pleosporineae</taxon>
        <taxon>Phaeosphaeriaceae</taxon>
        <taxon>Paraphoma</taxon>
    </lineage>
</organism>
<dbReference type="EMBL" id="JAGMVJ010000020">
    <property type="protein sequence ID" value="KAH7075275.1"/>
    <property type="molecule type" value="Genomic_DNA"/>
</dbReference>
<dbReference type="AlphaFoldDB" id="A0A8K0VTY7"/>
<evidence type="ECO:0000313" key="1">
    <source>
        <dbReference type="EMBL" id="KAH7075275.1"/>
    </source>
</evidence>
<comment type="caution">
    <text evidence="1">The sequence shown here is derived from an EMBL/GenBank/DDBJ whole genome shotgun (WGS) entry which is preliminary data.</text>
</comment>
<protein>
    <submittedName>
        <fullName evidence="1">Uncharacterized protein</fullName>
    </submittedName>
</protein>
<proteinExistence type="predicted"/>
<evidence type="ECO:0000313" key="2">
    <source>
        <dbReference type="Proteomes" id="UP000813461"/>
    </source>
</evidence>
<keyword evidence="2" id="KW-1185">Reference proteome</keyword>
<reference evidence="1" key="1">
    <citation type="journal article" date="2021" name="Nat. Commun.">
        <title>Genetic determinants of endophytism in the Arabidopsis root mycobiome.</title>
        <authorList>
            <person name="Mesny F."/>
            <person name="Miyauchi S."/>
            <person name="Thiergart T."/>
            <person name="Pickel B."/>
            <person name="Atanasova L."/>
            <person name="Karlsson M."/>
            <person name="Huettel B."/>
            <person name="Barry K.W."/>
            <person name="Haridas S."/>
            <person name="Chen C."/>
            <person name="Bauer D."/>
            <person name="Andreopoulos W."/>
            <person name="Pangilinan J."/>
            <person name="LaButti K."/>
            <person name="Riley R."/>
            <person name="Lipzen A."/>
            <person name="Clum A."/>
            <person name="Drula E."/>
            <person name="Henrissat B."/>
            <person name="Kohler A."/>
            <person name="Grigoriev I.V."/>
            <person name="Martin F.M."/>
            <person name="Hacquard S."/>
        </authorList>
    </citation>
    <scope>NUCLEOTIDE SEQUENCE</scope>
    <source>
        <strain evidence="1">MPI-SDFR-AT-0120</strain>
    </source>
</reference>
<name>A0A8K0VTY7_9PLEO</name>
<accession>A0A8K0VTY7</accession>
<gene>
    <name evidence="1" type="ORF">FB567DRAFT_187573</name>
</gene>
<dbReference type="Proteomes" id="UP000813461">
    <property type="component" value="Unassembled WGS sequence"/>
</dbReference>
<sequence length="153" mass="17490">MHSVYAFFTRATARLFPRPSDCPNSRLHALMHRMAQSCAPLLCSFLCLIVHDSPRFLSTIRKVYKLHVYCTCRPALGMRHQFRRGFNVEVLRRQRSCPLFALIWFPGQTTRDVDGGHTKGIANHLWMVGHVPRRQRSSSVAAAHIPPESPCHS</sequence>